<dbReference type="InterPro" id="IPR033704">
    <property type="entry name" value="dUTPase_trimeric"/>
</dbReference>
<keyword evidence="4" id="KW-0546">Nucleotide metabolism</keyword>
<dbReference type="EC" id="3.6.1.23" evidence="2"/>
<evidence type="ECO:0000256" key="1">
    <source>
        <dbReference type="ARBA" id="ARBA00006581"/>
    </source>
</evidence>
<evidence type="ECO:0000259" key="5">
    <source>
        <dbReference type="Pfam" id="PF00692"/>
    </source>
</evidence>
<comment type="similarity">
    <text evidence="1">Belongs to the dUTPase family.</text>
</comment>
<dbReference type="GO" id="GO:0046081">
    <property type="term" value="P:dUTP catabolic process"/>
    <property type="evidence" value="ECO:0007669"/>
    <property type="project" value="InterPro"/>
</dbReference>
<protein>
    <recommendedName>
        <fullName evidence="2">dUTP diphosphatase</fullName>
        <ecNumber evidence="2">3.6.1.23</ecNumber>
    </recommendedName>
</protein>
<dbReference type="NCBIfam" id="TIGR00576">
    <property type="entry name" value="dut"/>
    <property type="match status" value="1"/>
</dbReference>
<evidence type="ECO:0000256" key="4">
    <source>
        <dbReference type="ARBA" id="ARBA00023080"/>
    </source>
</evidence>
<keyword evidence="3" id="KW-0378">Hydrolase</keyword>
<organism evidence="6">
    <name type="scientific">Myoviridae sp. ctAca11</name>
    <dbReference type="NCBI Taxonomy" id="2825043"/>
    <lineage>
        <taxon>Viruses</taxon>
        <taxon>Duplodnaviria</taxon>
        <taxon>Heunggongvirae</taxon>
        <taxon>Uroviricota</taxon>
        <taxon>Caudoviricetes</taxon>
    </lineage>
</organism>
<dbReference type="PANTHER" id="PTHR11241:SF0">
    <property type="entry name" value="DEOXYURIDINE 5'-TRIPHOSPHATE NUCLEOTIDOHYDROLASE"/>
    <property type="match status" value="1"/>
</dbReference>
<proteinExistence type="inferred from homology"/>
<reference evidence="6" key="1">
    <citation type="journal article" date="2021" name="Proc. Natl. Acad. Sci. U.S.A.">
        <title>A Catalog of Tens of Thousands of Viruses from Human Metagenomes Reveals Hidden Associations with Chronic Diseases.</title>
        <authorList>
            <person name="Tisza M.J."/>
            <person name="Buck C.B."/>
        </authorList>
    </citation>
    <scope>NUCLEOTIDE SEQUENCE</scope>
    <source>
        <strain evidence="6">CtAca11</strain>
    </source>
</reference>
<dbReference type="CDD" id="cd07557">
    <property type="entry name" value="trimeric_dUTPase"/>
    <property type="match status" value="1"/>
</dbReference>
<dbReference type="GO" id="GO:0006226">
    <property type="term" value="P:dUMP biosynthetic process"/>
    <property type="evidence" value="ECO:0007669"/>
    <property type="project" value="InterPro"/>
</dbReference>
<feature type="domain" description="dUTPase-like" evidence="5">
    <location>
        <begin position="13"/>
        <end position="119"/>
    </location>
</feature>
<dbReference type="EMBL" id="BK015590">
    <property type="protein sequence ID" value="DAE14653.1"/>
    <property type="molecule type" value="Genomic_DNA"/>
</dbReference>
<dbReference type="GO" id="GO:0000287">
    <property type="term" value="F:magnesium ion binding"/>
    <property type="evidence" value="ECO:0007669"/>
    <property type="project" value="InterPro"/>
</dbReference>
<name>A0A8S5Q7F3_9CAUD</name>
<sequence>MRKFRRFYQCVETELPRRATKHSAGYDFCAAMPVEIKPGEKRVIPTNIAVEMDEDDVLLIFPRSSYSIKFGLELVNSVGVIDADYKDEILVCYRNTGDEPFFIKRGDRIAQGVFAKFLKTDDDAASGERHGGVGSTGV</sequence>
<dbReference type="SUPFAM" id="SSF51283">
    <property type="entry name" value="dUTPase-like"/>
    <property type="match status" value="1"/>
</dbReference>
<dbReference type="InterPro" id="IPR036157">
    <property type="entry name" value="dUTPase-like_sf"/>
</dbReference>
<dbReference type="InterPro" id="IPR008181">
    <property type="entry name" value="dUTPase"/>
</dbReference>
<evidence type="ECO:0000256" key="3">
    <source>
        <dbReference type="ARBA" id="ARBA00022801"/>
    </source>
</evidence>
<accession>A0A8S5Q7F3</accession>
<evidence type="ECO:0000256" key="2">
    <source>
        <dbReference type="ARBA" id="ARBA00012379"/>
    </source>
</evidence>
<dbReference type="PANTHER" id="PTHR11241">
    <property type="entry name" value="DEOXYURIDINE 5'-TRIPHOSPHATE NUCLEOTIDOHYDROLASE"/>
    <property type="match status" value="1"/>
</dbReference>
<dbReference type="Gene3D" id="2.70.40.10">
    <property type="match status" value="1"/>
</dbReference>
<dbReference type="Pfam" id="PF00692">
    <property type="entry name" value="dUTPase"/>
    <property type="match status" value="1"/>
</dbReference>
<dbReference type="InterPro" id="IPR029054">
    <property type="entry name" value="dUTPase-like"/>
</dbReference>
<evidence type="ECO:0000313" key="6">
    <source>
        <dbReference type="EMBL" id="DAE14653.1"/>
    </source>
</evidence>
<dbReference type="GO" id="GO:0004170">
    <property type="term" value="F:dUTP diphosphatase activity"/>
    <property type="evidence" value="ECO:0007669"/>
    <property type="project" value="UniProtKB-EC"/>
</dbReference>
<dbReference type="NCBIfam" id="NF001862">
    <property type="entry name" value="PRK00601.1"/>
    <property type="match status" value="1"/>
</dbReference>